<dbReference type="PANTHER" id="PTHR14221">
    <property type="entry name" value="WD REPEAT DOMAIN 44"/>
    <property type="match status" value="1"/>
</dbReference>
<dbReference type="InterPro" id="IPR020472">
    <property type="entry name" value="WD40_PAC1"/>
</dbReference>
<reference evidence="5" key="1">
    <citation type="journal article" date="1997" name="Nucleic Acids Res.">
        <title>tRNAscan-SE: a program for improved detection of transfer RNA genes in genomic sequence.</title>
        <authorList>
            <person name="Lowe T.M."/>
            <person name="Eddy S.R."/>
        </authorList>
    </citation>
    <scope>NUCLEOTIDE SEQUENCE [LARGE SCALE GENOMIC DNA]</scope>
    <source>
        <strain evidence="5">r\DH55</strain>
    </source>
</reference>
<evidence type="ECO:0000313" key="7">
    <source>
        <dbReference type="RefSeq" id="XP_019085254.1"/>
    </source>
</evidence>
<reference evidence="6 7" key="3">
    <citation type="submission" date="2025-05" db="UniProtKB">
        <authorList>
            <consortium name="RefSeq"/>
        </authorList>
    </citation>
    <scope>IDENTIFICATION</scope>
    <source>
        <tissue evidence="6 7">Leaf</tissue>
    </source>
</reference>
<dbReference type="RefSeq" id="XP_019085254.1">
    <property type="nucleotide sequence ID" value="XM_019229709.1"/>
</dbReference>
<feature type="repeat" description="WD" evidence="3">
    <location>
        <begin position="332"/>
        <end position="372"/>
    </location>
</feature>
<feature type="repeat" description="WD" evidence="3">
    <location>
        <begin position="372"/>
        <end position="414"/>
    </location>
</feature>
<dbReference type="InterPro" id="IPR036322">
    <property type="entry name" value="WD40_repeat_dom_sf"/>
</dbReference>
<dbReference type="CDD" id="cd00200">
    <property type="entry name" value="WD40"/>
    <property type="match status" value="1"/>
</dbReference>
<name>A0ABM1QER6_CAMSA</name>
<feature type="compositionally biased region" description="Acidic residues" evidence="4">
    <location>
        <begin position="10"/>
        <end position="26"/>
    </location>
</feature>
<gene>
    <name evidence="6 7" type="primary">LOC104714828</name>
</gene>
<feature type="region of interest" description="Disordered" evidence="4">
    <location>
        <begin position="1"/>
        <end position="26"/>
    </location>
</feature>
<evidence type="ECO:0000256" key="3">
    <source>
        <dbReference type="PROSITE-ProRule" id="PRU00221"/>
    </source>
</evidence>
<feature type="repeat" description="WD" evidence="3">
    <location>
        <begin position="224"/>
        <end position="265"/>
    </location>
</feature>
<evidence type="ECO:0000256" key="2">
    <source>
        <dbReference type="ARBA" id="ARBA00022737"/>
    </source>
</evidence>
<dbReference type="PRINTS" id="PR00320">
    <property type="entry name" value="GPROTEINBRPT"/>
</dbReference>
<dbReference type="Gene3D" id="2.130.10.10">
    <property type="entry name" value="YVTN repeat-like/Quinoprotein amine dehydrogenase"/>
    <property type="match status" value="3"/>
</dbReference>
<feature type="region of interest" description="Disordered" evidence="4">
    <location>
        <begin position="123"/>
        <end position="163"/>
    </location>
</feature>
<dbReference type="PROSITE" id="PS50294">
    <property type="entry name" value="WD_REPEATS_REGION"/>
    <property type="match status" value="3"/>
</dbReference>
<dbReference type="InterPro" id="IPR001680">
    <property type="entry name" value="WD40_rpt"/>
</dbReference>
<dbReference type="RefSeq" id="XP_010430602.1">
    <property type="nucleotide sequence ID" value="XM_010432300.2"/>
</dbReference>
<keyword evidence="1 3" id="KW-0853">WD repeat</keyword>
<reference evidence="5" key="2">
    <citation type="journal article" date="2014" name="Nat. Commun.">
        <title>The emerging biofuel crop Camelina sativa retains a highly undifferentiated hexaploid genome structure.</title>
        <authorList>
            <person name="Kagale S."/>
            <person name="Koh C."/>
            <person name="Nixon J."/>
            <person name="Bollina V."/>
            <person name="Clarke W.E."/>
            <person name="Tuteja R."/>
            <person name="Spillane C."/>
            <person name="Robinson S.J."/>
            <person name="Links M.G."/>
            <person name="Clarke C."/>
            <person name="Higgins E.E."/>
            <person name="Huebert T."/>
            <person name="Sharpe A.G."/>
            <person name="Parkin I.A."/>
        </authorList>
    </citation>
    <scope>NUCLEOTIDE SEQUENCE [LARGE SCALE GENOMIC DNA]</scope>
    <source>
        <strain evidence="5">r\DH55</strain>
    </source>
</reference>
<accession>A0ABM1QER6</accession>
<dbReference type="SUPFAM" id="SSF50978">
    <property type="entry name" value="WD40 repeat-like"/>
    <property type="match status" value="1"/>
</dbReference>
<feature type="region of interest" description="Disordered" evidence="4">
    <location>
        <begin position="57"/>
        <end position="87"/>
    </location>
</feature>
<dbReference type="SMART" id="SM00320">
    <property type="entry name" value="WD40"/>
    <property type="match status" value="6"/>
</dbReference>
<feature type="compositionally biased region" description="Low complexity" evidence="4">
    <location>
        <begin position="135"/>
        <end position="152"/>
    </location>
</feature>
<dbReference type="Proteomes" id="UP000694864">
    <property type="component" value="Chromosome 9"/>
</dbReference>
<dbReference type="Pfam" id="PF00400">
    <property type="entry name" value="WD40"/>
    <property type="match status" value="4"/>
</dbReference>
<dbReference type="InterPro" id="IPR015943">
    <property type="entry name" value="WD40/YVTN_repeat-like_dom_sf"/>
</dbReference>
<proteinExistence type="predicted"/>
<keyword evidence="5" id="KW-1185">Reference proteome</keyword>
<evidence type="ECO:0000256" key="4">
    <source>
        <dbReference type="SAM" id="MobiDB-lite"/>
    </source>
</evidence>
<dbReference type="InterPro" id="IPR040324">
    <property type="entry name" value="WDR44/Dgr2"/>
</dbReference>
<sequence length="658" mass="73744">MGSSTRGDAEEVEDDERFFDAPQDYEEHDSSAAFHLWTTTPDSVSNRRRKFLHSMGFSFNKKTSPDDDNSQDDDDLQPPPSQSDFNEVVTDVVDLLVRNESTASSSLFDISFSVSSSSQDTDDQISLARNDSSCSSIPQGLLSESSSSKSGSFGDFHDSPSTRTDDLLKRGAKSWLKKLGVLTHVFDSLDCESVRSSPLHHVARVHTHKKQFKELSSLCVDQDFSAHDGSILAMKFSPDGKYIASAGEDCVVRVWSISEQDRTDNKYQVAEVDSGVYFAMNQQHSQIEPLKINNDKTEKKTTTSFLRKSLDSTCVVLPPTVFTISETPLHEFRGHLGEILDLSWSDKGYLLSSSVDETVRLWRIGSDECLSTFTHNNFVTCVAFNPLDDNYFISGSIDGKVRIWDVSRCRVVDYTDIRDIVTAVCYRPDAKGAVIGSMTGNCRFYHIFDNQLEMDKEINIHGKKKVASKRITGLQFLPSDSEKVMVTSADSQIRILCGEDVICKLKASSLRTTSASFIPDGKHIVSTSEDSCIHVWNYSQLPSKKPSSGTKRTRSYEGFLSHNVSVAIPWLRQGHRDELSECIIDLDRKLPKVDCFSPMKGSTTWPEEKLEDAAMSNRGKLKLLRSAWQPHLWGLVFVTATWDGRIRVFNNYGLPIRV</sequence>
<dbReference type="GeneID" id="104714828"/>
<evidence type="ECO:0000313" key="6">
    <source>
        <dbReference type="RefSeq" id="XP_010430602.1"/>
    </source>
</evidence>
<protein>
    <submittedName>
        <fullName evidence="6 7">WD repeat-containing protein 44</fullName>
    </submittedName>
</protein>
<dbReference type="PANTHER" id="PTHR14221:SF5">
    <property type="entry name" value="TRANSDUCIN_WD40 REPEAT-LIKE SUPERFAMILY PROTEIN"/>
    <property type="match status" value="1"/>
</dbReference>
<feature type="compositionally biased region" description="Acidic residues" evidence="4">
    <location>
        <begin position="66"/>
        <end position="76"/>
    </location>
</feature>
<organism evidence="5 7">
    <name type="scientific">Camelina sativa</name>
    <name type="common">False flax</name>
    <name type="synonym">Myagrum sativum</name>
    <dbReference type="NCBI Taxonomy" id="90675"/>
    <lineage>
        <taxon>Eukaryota</taxon>
        <taxon>Viridiplantae</taxon>
        <taxon>Streptophyta</taxon>
        <taxon>Embryophyta</taxon>
        <taxon>Tracheophyta</taxon>
        <taxon>Spermatophyta</taxon>
        <taxon>Magnoliopsida</taxon>
        <taxon>eudicotyledons</taxon>
        <taxon>Gunneridae</taxon>
        <taxon>Pentapetalae</taxon>
        <taxon>rosids</taxon>
        <taxon>malvids</taxon>
        <taxon>Brassicales</taxon>
        <taxon>Brassicaceae</taxon>
        <taxon>Camelineae</taxon>
        <taxon>Camelina</taxon>
    </lineage>
</organism>
<feature type="repeat" description="WD" evidence="3">
    <location>
        <begin position="505"/>
        <end position="537"/>
    </location>
</feature>
<evidence type="ECO:0000256" key="1">
    <source>
        <dbReference type="ARBA" id="ARBA00022574"/>
    </source>
</evidence>
<evidence type="ECO:0000313" key="5">
    <source>
        <dbReference type="Proteomes" id="UP000694864"/>
    </source>
</evidence>
<keyword evidence="2" id="KW-0677">Repeat</keyword>
<dbReference type="PROSITE" id="PS50082">
    <property type="entry name" value="WD_REPEATS_2"/>
    <property type="match status" value="4"/>
</dbReference>